<evidence type="ECO:0008006" key="8">
    <source>
        <dbReference type="Google" id="ProtNLM"/>
    </source>
</evidence>
<dbReference type="NCBIfam" id="TIGR02532">
    <property type="entry name" value="IV_pilin_GFxxxE"/>
    <property type="match status" value="1"/>
</dbReference>
<evidence type="ECO:0000256" key="2">
    <source>
        <dbReference type="ARBA" id="ARBA00004418"/>
    </source>
</evidence>
<dbReference type="SUPFAM" id="SSF54523">
    <property type="entry name" value="Pili subunits"/>
    <property type="match status" value="1"/>
</dbReference>
<keyword evidence="5" id="KW-1133">Transmembrane helix</keyword>
<keyword evidence="5" id="KW-0472">Membrane</keyword>
<keyword evidence="7" id="KW-1185">Reference proteome</keyword>
<proteinExistence type="predicted"/>
<evidence type="ECO:0000256" key="4">
    <source>
        <dbReference type="ARBA" id="ARBA00023237"/>
    </source>
</evidence>
<name>A0A918CJ19_9DEIO</name>
<dbReference type="GO" id="GO:0009279">
    <property type="term" value="C:cell outer membrane"/>
    <property type="evidence" value="ECO:0007669"/>
    <property type="project" value="UniProtKB-SubCell"/>
</dbReference>
<reference evidence="6" key="2">
    <citation type="submission" date="2020-09" db="EMBL/GenBank/DDBJ databases">
        <authorList>
            <person name="Sun Q."/>
            <person name="Ohkuma M."/>
        </authorList>
    </citation>
    <scope>NUCLEOTIDE SEQUENCE</scope>
    <source>
        <strain evidence="6">JCM 31311</strain>
    </source>
</reference>
<dbReference type="InterPro" id="IPR045584">
    <property type="entry name" value="Pilin-like"/>
</dbReference>
<evidence type="ECO:0000256" key="5">
    <source>
        <dbReference type="SAM" id="Phobius"/>
    </source>
</evidence>
<keyword evidence="4" id="KW-0998">Cell outer membrane</keyword>
<keyword evidence="3" id="KW-0574">Periplasm</keyword>
<dbReference type="AlphaFoldDB" id="A0A918CJ19"/>
<dbReference type="Proteomes" id="UP000603865">
    <property type="component" value="Unassembled WGS sequence"/>
</dbReference>
<dbReference type="Gene3D" id="3.30.700.10">
    <property type="entry name" value="Glycoprotein, Type 4 Pilin"/>
    <property type="match status" value="1"/>
</dbReference>
<dbReference type="PROSITE" id="PS00409">
    <property type="entry name" value="PROKAR_NTER_METHYL"/>
    <property type="match status" value="1"/>
</dbReference>
<dbReference type="EMBL" id="BMQL01000039">
    <property type="protein sequence ID" value="GGR26644.1"/>
    <property type="molecule type" value="Genomic_DNA"/>
</dbReference>
<feature type="transmembrane region" description="Helical" evidence="5">
    <location>
        <begin position="6"/>
        <end position="27"/>
    </location>
</feature>
<evidence type="ECO:0000313" key="6">
    <source>
        <dbReference type="EMBL" id="GGR26644.1"/>
    </source>
</evidence>
<dbReference type="InterPro" id="IPR012902">
    <property type="entry name" value="N_methyl_site"/>
</dbReference>
<comment type="caution">
    <text evidence="6">The sequence shown here is derived from an EMBL/GenBank/DDBJ whole genome shotgun (WGS) entry which is preliminary data.</text>
</comment>
<reference evidence="6" key="1">
    <citation type="journal article" date="2014" name="Int. J. Syst. Evol. Microbiol.">
        <title>Complete genome sequence of Corynebacterium casei LMG S-19264T (=DSM 44701T), isolated from a smear-ripened cheese.</title>
        <authorList>
            <consortium name="US DOE Joint Genome Institute (JGI-PGF)"/>
            <person name="Walter F."/>
            <person name="Albersmeier A."/>
            <person name="Kalinowski J."/>
            <person name="Ruckert C."/>
        </authorList>
    </citation>
    <scope>NUCLEOTIDE SEQUENCE</scope>
    <source>
        <strain evidence="6">JCM 31311</strain>
    </source>
</reference>
<accession>A0A918CJ19</accession>
<evidence type="ECO:0000256" key="1">
    <source>
        <dbReference type="ARBA" id="ARBA00004203"/>
    </source>
</evidence>
<gene>
    <name evidence="6" type="ORF">GCM10008957_42640</name>
</gene>
<comment type="subcellular location">
    <subcellularLocation>
        <location evidence="1">Cell outer membrane</location>
        <topology evidence="1">Single-pass membrane protein</topology>
    </subcellularLocation>
    <subcellularLocation>
        <location evidence="2">Periplasm</location>
    </subcellularLocation>
</comment>
<sequence>MIGAGFTLIELLAVMAILGVIFSIVALNVRGLNNDAESAASILSGALIQARSQAMSNSAAVRATLSNNVLVFTTNTTCTATTSWTAVSNITAPLPNGVTLSIATATPAVTTWQACYTARGELPTPPGAALVIRDSRNRQRRLTLYLTGSVQVQ</sequence>
<evidence type="ECO:0000313" key="7">
    <source>
        <dbReference type="Proteomes" id="UP000603865"/>
    </source>
</evidence>
<evidence type="ECO:0000256" key="3">
    <source>
        <dbReference type="ARBA" id="ARBA00022764"/>
    </source>
</evidence>
<organism evidence="6 7">
    <name type="scientific">Deinococcus ruber</name>
    <dbReference type="NCBI Taxonomy" id="1848197"/>
    <lineage>
        <taxon>Bacteria</taxon>
        <taxon>Thermotogati</taxon>
        <taxon>Deinococcota</taxon>
        <taxon>Deinococci</taxon>
        <taxon>Deinococcales</taxon>
        <taxon>Deinococcaceae</taxon>
        <taxon>Deinococcus</taxon>
    </lineage>
</organism>
<keyword evidence="5" id="KW-0812">Transmembrane</keyword>
<dbReference type="GO" id="GO:0042597">
    <property type="term" value="C:periplasmic space"/>
    <property type="evidence" value="ECO:0007669"/>
    <property type="project" value="UniProtKB-SubCell"/>
</dbReference>
<dbReference type="Pfam" id="PF07963">
    <property type="entry name" value="N_methyl"/>
    <property type="match status" value="1"/>
</dbReference>
<protein>
    <recommendedName>
        <fullName evidence="8">Prepilin-type N-terminal cleavage/methylation domain-containing protein</fullName>
    </recommendedName>
</protein>